<dbReference type="EMBL" id="JAGPXC010000003">
    <property type="protein sequence ID" value="KAH6655413.1"/>
    <property type="molecule type" value="Genomic_DNA"/>
</dbReference>
<dbReference type="RefSeq" id="XP_045959678.1">
    <property type="nucleotide sequence ID" value="XM_046095659.1"/>
</dbReference>
<evidence type="ECO:0000313" key="3">
    <source>
        <dbReference type="Proteomes" id="UP000758603"/>
    </source>
</evidence>
<organism evidence="2 3">
    <name type="scientific">Truncatella angustata</name>
    <dbReference type="NCBI Taxonomy" id="152316"/>
    <lineage>
        <taxon>Eukaryota</taxon>
        <taxon>Fungi</taxon>
        <taxon>Dikarya</taxon>
        <taxon>Ascomycota</taxon>
        <taxon>Pezizomycotina</taxon>
        <taxon>Sordariomycetes</taxon>
        <taxon>Xylariomycetidae</taxon>
        <taxon>Amphisphaeriales</taxon>
        <taxon>Sporocadaceae</taxon>
        <taxon>Truncatella</taxon>
    </lineage>
</organism>
<feature type="compositionally biased region" description="Low complexity" evidence="1">
    <location>
        <begin position="75"/>
        <end position="92"/>
    </location>
</feature>
<dbReference type="AlphaFoldDB" id="A0A9P8UNF2"/>
<comment type="caution">
    <text evidence="2">The sequence shown here is derived from an EMBL/GenBank/DDBJ whole genome shotgun (WGS) entry which is preliminary data.</text>
</comment>
<name>A0A9P8UNF2_9PEZI</name>
<evidence type="ECO:0000313" key="2">
    <source>
        <dbReference type="EMBL" id="KAH6655413.1"/>
    </source>
</evidence>
<feature type="region of interest" description="Disordered" evidence="1">
    <location>
        <begin position="185"/>
        <end position="204"/>
    </location>
</feature>
<gene>
    <name evidence="2" type="ORF">BKA67DRAFT_236126</name>
</gene>
<keyword evidence="3" id="KW-1185">Reference proteome</keyword>
<protein>
    <submittedName>
        <fullName evidence="2">Uncharacterized protein</fullName>
    </submittedName>
</protein>
<sequence>MADNSRVLHLIYTSRVIVSRSIHETGFHHESLLRPLSEAVHICATTCASQWWQSRGRRVQHQNVLRELAQRGDSNYTSRRQCSSSSPSSFSDSHTESRAHRILLTCGTSSTPITETLQTATGLARLLWVFPGWITTATASEVRNPDHAGLHVDSNISADASKSVGRMTHITAGVVNIRAPFERRSGLAGSTSDRSTQYDEMIDN</sequence>
<feature type="region of interest" description="Disordered" evidence="1">
    <location>
        <begin position="75"/>
        <end position="95"/>
    </location>
</feature>
<accession>A0A9P8UNF2</accession>
<evidence type="ECO:0000256" key="1">
    <source>
        <dbReference type="SAM" id="MobiDB-lite"/>
    </source>
</evidence>
<dbReference type="GeneID" id="70124552"/>
<reference evidence="2" key="1">
    <citation type="journal article" date="2021" name="Nat. Commun.">
        <title>Genetic determinants of endophytism in the Arabidopsis root mycobiome.</title>
        <authorList>
            <person name="Mesny F."/>
            <person name="Miyauchi S."/>
            <person name="Thiergart T."/>
            <person name="Pickel B."/>
            <person name="Atanasova L."/>
            <person name="Karlsson M."/>
            <person name="Huettel B."/>
            <person name="Barry K.W."/>
            <person name="Haridas S."/>
            <person name="Chen C."/>
            <person name="Bauer D."/>
            <person name="Andreopoulos W."/>
            <person name="Pangilinan J."/>
            <person name="LaButti K."/>
            <person name="Riley R."/>
            <person name="Lipzen A."/>
            <person name="Clum A."/>
            <person name="Drula E."/>
            <person name="Henrissat B."/>
            <person name="Kohler A."/>
            <person name="Grigoriev I.V."/>
            <person name="Martin F.M."/>
            <person name="Hacquard S."/>
        </authorList>
    </citation>
    <scope>NUCLEOTIDE SEQUENCE</scope>
    <source>
        <strain evidence="2">MPI-SDFR-AT-0073</strain>
    </source>
</reference>
<proteinExistence type="predicted"/>
<dbReference type="Proteomes" id="UP000758603">
    <property type="component" value="Unassembled WGS sequence"/>
</dbReference>